<name>A0ABW4KMG0_9BACI</name>
<organism evidence="1 2">
    <name type="scientific">Siminovitchia sediminis</name>
    <dbReference type="NCBI Taxonomy" id="1274353"/>
    <lineage>
        <taxon>Bacteria</taxon>
        <taxon>Bacillati</taxon>
        <taxon>Bacillota</taxon>
        <taxon>Bacilli</taxon>
        <taxon>Bacillales</taxon>
        <taxon>Bacillaceae</taxon>
        <taxon>Siminovitchia</taxon>
    </lineage>
</organism>
<sequence length="89" mass="10339">MSNQTNSIDKTIQEDIIQEDMQGNDIVYFVSYYHSRGMGNAEVIMSDYIINVNQVGSLQKLIEEEYKVNNVTIINFFPLRLEETAENRD</sequence>
<dbReference type="EMBL" id="JBHUEO010000075">
    <property type="protein sequence ID" value="MFD1708398.1"/>
    <property type="molecule type" value="Genomic_DNA"/>
</dbReference>
<protein>
    <submittedName>
        <fullName evidence="1">Uncharacterized protein</fullName>
    </submittedName>
</protein>
<proteinExistence type="predicted"/>
<dbReference type="RefSeq" id="WP_144463426.1">
    <property type="nucleotide sequence ID" value="NZ_JBHUEO010000075.1"/>
</dbReference>
<evidence type="ECO:0000313" key="1">
    <source>
        <dbReference type="EMBL" id="MFD1708398.1"/>
    </source>
</evidence>
<accession>A0ABW4KMG0</accession>
<keyword evidence="2" id="KW-1185">Reference proteome</keyword>
<dbReference type="GeneID" id="56393131"/>
<evidence type="ECO:0000313" key="2">
    <source>
        <dbReference type="Proteomes" id="UP001597301"/>
    </source>
</evidence>
<comment type="caution">
    <text evidence="1">The sequence shown here is derived from an EMBL/GenBank/DDBJ whole genome shotgun (WGS) entry which is preliminary data.</text>
</comment>
<reference evidence="2" key="1">
    <citation type="journal article" date="2019" name="Int. J. Syst. Evol. Microbiol.">
        <title>The Global Catalogue of Microorganisms (GCM) 10K type strain sequencing project: providing services to taxonomists for standard genome sequencing and annotation.</title>
        <authorList>
            <consortium name="The Broad Institute Genomics Platform"/>
            <consortium name="The Broad Institute Genome Sequencing Center for Infectious Disease"/>
            <person name="Wu L."/>
            <person name="Ma J."/>
        </authorList>
    </citation>
    <scope>NUCLEOTIDE SEQUENCE [LARGE SCALE GENOMIC DNA]</scope>
    <source>
        <strain evidence="2">CGMCC 1.12295</strain>
    </source>
</reference>
<dbReference type="Proteomes" id="UP001597301">
    <property type="component" value="Unassembled WGS sequence"/>
</dbReference>
<gene>
    <name evidence="1" type="ORF">ACFSCZ_16940</name>
</gene>